<dbReference type="AlphaFoldDB" id="A0A0L0T9U8"/>
<comment type="catalytic activity">
    <reaction evidence="4">
        <text>a (2E,4E)-dienoyl-CoA + NADPH + H(+) = a 4,5-saturated-(3E)-enoyl-CoA + NADP(+)</text>
        <dbReference type="Rhea" id="RHEA:45912"/>
        <dbReference type="ChEBI" id="CHEBI:15378"/>
        <dbReference type="ChEBI" id="CHEBI:57783"/>
        <dbReference type="ChEBI" id="CHEBI:58349"/>
        <dbReference type="ChEBI" id="CHEBI:85101"/>
        <dbReference type="ChEBI" id="CHEBI:85493"/>
        <dbReference type="EC" id="1.3.1.124"/>
    </reaction>
</comment>
<dbReference type="SUPFAM" id="SSF51735">
    <property type="entry name" value="NAD(P)-binding Rossmann-fold domains"/>
    <property type="match status" value="1"/>
</dbReference>
<evidence type="ECO:0000256" key="1">
    <source>
        <dbReference type="ARBA" id="ARBA00022857"/>
    </source>
</evidence>
<dbReference type="EC" id="1.3.1.124" evidence="3"/>
<evidence type="ECO:0000256" key="5">
    <source>
        <dbReference type="ARBA" id="ARBA00048340"/>
    </source>
</evidence>
<dbReference type="GO" id="GO:0009062">
    <property type="term" value="P:fatty acid catabolic process"/>
    <property type="evidence" value="ECO:0007669"/>
    <property type="project" value="InterPro"/>
</dbReference>
<dbReference type="EMBL" id="GG745372">
    <property type="protein sequence ID" value="KNE71491.1"/>
    <property type="molecule type" value="Genomic_DNA"/>
</dbReference>
<dbReference type="STRING" id="578462.A0A0L0T9U8"/>
<dbReference type="Pfam" id="PF13561">
    <property type="entry name" value="adh_short_C2"/>
    <property type="match status" value="1"/>
</dbReference>
<evidence type="ECO:0000313" key="6">
    <source>
        <dbReference type="EMBL" id="KNE71491.1"/>
    </source>
</evidence>
<dbReference type="eggNOG" id="KOG0725">
    <property type="taxonomic scope" value="Eukaryota"/>
</dbReference>
<evidence type="ECO:0000256" key="3">
    <source>
        <dbReference type="ARBA" id="ARBA00026117"/>
    </source>
</evidence>
<reference evidence="7" key="2">
    <citation type="submission" date="2009-11" db="EMBL/GenBank/DDBJ databases">
        <title>The Genome Sequence of Allomyces macrogynus strain ATCC 38327.</title>
        <authorList>
            <consortium name="The Broad Institute Genome Sequencing Platform"/>
            <person name="Russ C."/>
            <person name="Cuomo C."/>
            <person name="Shea T."/>
            <person name="Young S.K."/>
            <person name="Zeng Q."/>
            <person name="Koehrsen M."/>
            <person name="Haas B."/>
            <person name="Borodovsky M."/>
            <person name="Guigo R."/>
            <person name="Alvarado L."/>
            <person name="Berlin A."/>
            <person name="Borenstein D."/>
            <person name="Chen Z."/>
            <person name="Engels R."/>
            <person name="Freedman E."/>
            <person name="Gellesch M."/>
            <person name="Goldberg J."/>
            <person name="Griggs A."/>
            <person name="Gujja S."/>
            <person name="Heiman D."/>
            <person name="Hepburn T."/>
            <person name="Howarth C."/>
            <person name="Jen D."/>
            <person name="Larson L."/>
            <person name="Lewis B."/>
            <person name="Mehta T."/>
            <person name="Park D."/>
            <person name="Pearson M."/>
            <person name="Roberts A."/>
            <person name="Saif S."/>
            <person name="Shenoy N."/>
            <person name="Sisk P."/>
            <person name="Stolte C."/>
            <person name="Sykes S."/>
            <person name="Walk T."/>
            <person name="White J."/>
            <person name="Yandava C."/>
            <person name="Burger G."/>
            <person name="Gray M.W."/>
            <person name="Holland P.W.H."/>
            <person name="King N."/>
            <person name="Lang F.B.F."/>
            <person name="Roger A.J."/>
            <person name="Ruiz-Trillo I."/>
            <person name="Lander E."/>
            <person name="Nusbaum C."/>
        </authorList>
    </citation>
    <scope>NUCLEOTIDE SEQUENCE [LARGE SCALE GENOMIC DNA]</scope>
    <source>
        <strain evidence="7">ATCC 38327</strain>
    </source>
</reference>
<dbReference type="PANTHER" id="PTHR43296">
    <property type="entry name" value="PEROXISOMAL 2,4-DIENOYL-COA REDUCTASE"/>
    <property type="match status" value="1"/>
</dbReference>
<dbReference type="Gene3D" id="3.40.50.720">
    <property type="entry name" value="NAD(P)-binding Rossmann-like Domain"/>
    <property type="match status" value="1"/>
</dbReference>
<comment type="catalytic activity">
    <reaction evidence="5">
        <text>a (2E,4Z)-dienoyl-CoA + NADPH + H(+) = a 4,5-saturated-(3E)-enoyl-CoA + NADP(+)</text>
        <dbReference type="Rhea" id="RHEA:61892"/>
        <dbReference type="ChEBI" id="CHEBI:15378"/>
        <dbReference type="ChEBI" id="CHEBI:57783"/>
        <dbReference type="ChEBI" id="CHEBI:58349"/>
        <dbReference type="ChEBI" id="CHEBI:85099"/>
        <dbReference type="ChEBI" id="CHEBI:85493"/>
        <dbReference type="EC" id="1.3.1.124"/>
    </reaction>
</comment>
<evidence type="ECO:0000256" key="4">
    <source>
        <dbReference type="ARBA" id="ARBA00048009"/>
    </source>
</evidence>
<dbReference type="Proteomes" id="UP000054350">
    <property type="component" value="Unassembled WGS sequence"/>
</dbReference>
<evidence type="ECO:0000313" key="7">
    <source>
        <dbReference type="Proteomes" id="UP000054350"/>
    </source>
</evidence>
<accession>A0A0L0T9U8</accession>
<keyword evidence="2" id="KW-0560">Oxidoreductase</keyword>
<name>A0A0L0T9U8_ALLM3</name>
<dbReference type="PANTHER" id="PTHR43296:SF2">
    <property type="entry name" value="PEROXISOMAL 2,4-DIENOYL-COA REDUCTASE [(3E)-ENOYL-COA-PRODUCING]"/>
    <property type="match status" value="1"/>
</dbReference>
<sequence>MSSPKSTPTTDIFRKDLFVGKVAFVTGGGSGICKGMTEALMRHGCDAVIVSRTQSKLDEAAKELEAATGRTCYAVAGDVRKPEDMINAVQKAMDKFGRIDILVCGAAGNFLSPVEHLSYRAFKTVVEIDLLGTFNTIKACLEPLKASGNGVVINVTAALQYSGSPLQVHAVSAKSGVDGMTKYVLLHGPWPWKLGRYGIRVNGIAPGPIEGPRGWPYALLLLSLRLMPPGMEDGFLDTIALRRMGQVRDIEHATLYLASDAGAYVTGTVLVVDGGSWFAQNGPLGMGLNLFLAKGKGNKL</sequence>
<keyword evidence="1" id="KW-0521">NADP</keyword>
<organism evidence="6 7">
    <name type="scientific">Allomyces macrogynus (strain ATCC 38327)</name>
    <name type="common">Allomyces javanicus var. macrogynus</name>
    <dbReference type="NCBI Taxonomy" id="578462"/>
    <lineage>
        <taxon>Eukaryota</taxon>
        <taxon>Fungi</taxon>
        <taxon>Fungi incertae sedis</taxon>
        <taxon>Blastocladiomycota</taxon>
        <taxon>Blastocladiomycetes</taxon>
        <taxon>Blastocladiales</taxon>
        <taxon>Blastocladiaceae</taxon>
        <taxon>Allomyces</taxon>
    </lineage>
</organism>
<dbReference type="OMA" id="QLRDWSD"/>
<dbReference type="GO" id="GO:0008670">
    <property type="term" value="F:2,4-dienoyl-CoA reductase (NADPH) activity"/>
    <property type="evidence" value="ECO:0007669"/>
    <property type="project" value="InterPro"/>
</dbReference>
<reference evidence="6 7" key="1">
    <citation type="submission" date="2009-11" db="EMBL/GenBank/DDBJ databases">
        <title>Annotation of Allomyces macrogynus ATCC 38327.</title>
        <authorList>
            <consortium name="The Broad Institute Genome Sequencing Platform"/>
            <person name="Russ C."/>
            <person name="Cuomo C."/>
            <person name="Burger G."/>
            <person name="Gray M.W."/>
            <person name="Holland P.W.H."/>
            <person name="King N."/>
            <person name="Lang F.B.F."/>
            <person name="Roger A.J."/>
            <person name="Ruiz-Trillo I."/>
            <person name="Young S.K."/>
            <person name="Zeng Q."/>
            <person name="Gargeya S."/>
            <person name="Fitzgerald M."/>
            <person name="Haas B."/>
            <person name="Abouelleil A."/>
            <person name="Alvarado L."/>
            <person name="Arachchi H.M."/>
            <person name="Berlin A."/>
            <person name="Chapman S.B."/>
            <person name="Gearin G."/>
            <person name="Goldberg J."/>
            <person name="Griggs A."/>
            <person name="Gujja S."/>
            <person name="Hansen M."/>
            <person name="Heiman D."/>
            <person name="Howarth C."/>
            <person name="Larimer J."/>
            <person name="Lui A."/>
            <person name="MacDonald P.J.P."/>
            <person name="McCowen C."/>
            <person name="Montmayeur A."/>
            <person name="Murphy C."/>
            <person name="Neiman D."/>
            <person name="Pearson M."/>
            <person name="Priest M."/>
            <person name="Roberts A."/>
            <person name="Saif S."/>
            <person name="Shea T."/>
            <person name="Sisk P."/>
            <person name="Stolte C."/>
            <person name="Sykes S."/>
            <person name="Wortman J."/>
            <person name="Nusbaum C."/>
            <person name="Birren B."/>
        </authorList>
    </citation>
    <scope>NUCLEOTIDE SEQUENCE [LARGE SCALE GENOMIC DNA]</scope>
    <source>
        <strain evidence="6 7">ATCC 38327</strain>
    </source>
</reference>
<proteinExistence type="predicted"/>
<protein>
    <recommendedName>
        <fullName evidence="3">2,4-dienoyl-CoA reductase [(3E)-enoyl-CoA-producing]</fullName>
        <ecNumber evidence="3">1.3.1.124</ecNumber>
    </recommendedName>
</protein>
<gene>
    <name evidence="6" type="ORF">AMAG_15711</name>
</gene>
<dbReference type="InterPro" id="IPR036291">
    <property type="entry name" value="NAD(P)-bd_dom_sf"/>
</dbReference>
<dbReference type="PRINTS" id="PR00081">
    <property type="entry name" value="GDHRDH"/>
</dbReference>
<dbReference type="OrthoDB" id="2136131at2759"/>
<dbReference type="InterPro" id="IPR045017">
    <property type="entry name" value="DECR2-like"/>
</dbReference>
<dbReference type="GO" id="GO:0005777">
    <property type="term" value="C:peroxisome"/>
    <property type="evidence" value="ECO:0007669"/>
    <property type="project" value="TreeGrafter"/>
</dbReference>
<dbReference type="InterPro" id="IPR002347">
    <property type="entry name" value="SDR_fam"/>
</dbReference>
<keyword evidence="7" id="KW-1185">Reference proteome</keyword>
<dbReference type="VEuPathDB" id="FungiDB:AMAG_15711"/>
<evidence type="ECO:0000256" key="2">
    <source>
        <dbReference type="ARBA" id="ARBA00023002"/>
    </source>
</evidence>
<dbReference type="CDD" id="cd05369">
    <property type="entry name" value="TER_DECR_SDR_a"/>
    <property type="match status" value="1"/>
</dbReference>